<dbReference type="Proteomes" id="UP000014155">
    <property type="component" value="Unassembled WGS sequence"/>
</dbReference>
<dbReference type="eggNOG" id="COG0236">
    <property type="taxonomic scope" value="Bacteria"/>
</dbReference>
<dbReference type="PROSITE" id="PS50075">
    <property type="entry name" value="CARRIER"/>
    <property type="match status" value="1"/>
</dbReference>
<sequence>MEEIKVRVRGFLSRFFKKHELEDSEDIFSLGFVNSLFAMQLVMFIEKEFSIRIENNDLDLQNFRSINSIAELISSKKSA</sequence>
<feature type="domain" description="Carrier" evidence="1">
    <location>
        <begin position="1"/>
        <end position="77"/>
    </location>
</feature>
<dbReference type="STRING" id="1195236.CTER_1420"/>
<protein>
    <submittedName>
        <fullName evidence="2">Phosphopantetheine attachment site</fullName>
    </submittedName>
</protein>
<dbReference type="RefSeq" id="WP_004624789.1">
    <property type="nucleotide sequence ID" value="NZ_AORV01000026.1"/>
</dbReference>
<dbReference type="SUPFAM" id="SSF47336">
    <property type="entry name" value="ACP-like"/>
    <property type="match status" value="1"/>
</dbReference>
<name>S0FVH9_RUMCE</name>
<evidence type="ECO:0000313" key="2">
    <source>
        <dbReference type="EMBL" id="EMS72548.1"/>
    </source>
</evidence>
<accession>S0FVH9</accession>
<evidence type="ECO:0000259" key="1">
    <source>
        <dbReference type="PROSITE" id="PS50075"/>
    </source>
</evidence>
<dbReference type="InterPro" id="IPR036736">
    <property type="entry name" value="ACP-like_sf"/>
</dbReference>
<keyword evidence="3" id="KW-1185">Reference proteome</keyword>
<dbReference type="PATRIC" id="fig|1195236.3.peg.1738"/>
<organism evidence="2 3">
    <name type="scientific">Ruminiclostridium cellobioparum subsp. termitidis CT1112</name>
    <dbReference type="NCBI Taxonomy" id="1195236"/>
    <lineage>
        <taxon>Bacteria</taxon>
        <taxon>Bacillati</taxon>
        <taxon>Bacillota</taxon>
        <taxon>Clostridia</taxon>
        <taxon>Eubacteriales</taxon>
        <taxon>Oscillospiraceae</taxon>
        <taxon>Ruminiclostridium</taxon>
    </lineage>
</organism>
<dbReference type="Pfam" id="PF00550">
    <property type="entry name" value="PP-binding"/>
    <property type="match status" value="1"/>
</dbReference>
<dbReference type="InterPro" id="IPR009081">
    <property type="entry name" value="PP-bd_ACP"/>
</dbReference>
<dbReference type="AlphaFoldDB" id="S0FVH9"/>
<gene>
    <name evidence="2" type="ORF">CTER_1420</name>
</gene>
<evidence type="ECO:0000313" key="3">
    <source>
        <dbReference type="Proteomes" id="UP000014155"/>
    </source>
</evidence>
<reference evidence="2 3" key="1">
    <citation type="journal article" date="2013" name="Genome Announc.">
        <title>Draft Genome Sequence of the Cellulolytic, Mesophilic, Anaerobic Bacterium Clostridium termitidis Strain CT1112 (DSM 5398).</title>
        <authorList>
            <person name="Lal S."/>
            <person name="Ramachandran U."/>
            <person name="Zhang X."/>
            <person name="Munir R."/>
            <person name="Sparling R."/>
            <person name="Levin D.B."/>
        </authorList>
    </citation>
    <scope>NUCLEOTIDE SEQUENCE [LARGE SCALE GENOMIC DNA]</scope>
    <source>
        <strain evidence="2 3">CT1112</strain>
    </source>
</reference>
<dbReference type="EMBL" id="AORV01000026">
    <property type="protein sequence ID" value="EMS72548.1"/>
    <property type="molecule type" value="Genomic_DNA"/>
</dbReference>
<proteinExistence type="predicted"/>
<dbReference type="Gene3D" id="1.10.1200.10">
    <property type="entry name" value="ACP-like"/>
    <property type="match status" value="1"/>
</dbReference>
<comment type="caution">
    <text evidence="2">The sequence shown here is derived from an EMBL/GenBank/DDBJ whole genome shotgun (WGS) entry which is preliminary data.</text>
</comment>